<comment type="caution">
    <text evidence="1">The sequence shown here is derived from an EMBL/GenBank/DDBJ whole genome shotgun (WGS) entry which is preliminary data.</text>
</comment>
<gene>
    <name evidence="1" type="ORF">DRJ33_04805</name>
</gene>
<organism evidence="1 2">
    <name type="scientific">Thermoproteota archaeon</name>
    <dbReference type="NCBI Taxonomy" id="2056631"/>
    <lineage>
        <taxon>Archaea</taxon>
        <taxon>Thermoproteota</taxon>
    </lineage>
</organism>
<evidence type="ECO:0000313" key="1">
    <source>
        <dbReference type="EMBL" id="RLE51967.1"/>
    </source>
</evidence>
<accession>A0A497EXQ3</accession>
<proteinExistence type="predicted"/>
<sequence length="90" mass="10187">MFCSLRASLLIASLKSMFLLVLFSDDECTSVRSMSCELLAELLNAFRDSISLTSLRDEVDGGVKEKKEVTFERSFERTWSPTPLFRLTAV</sequence>
<dbReference type="Proteomes" id="UP000272051">
    <property type="component" value="Unassembled WGS sequence"/>
</dbReference>
<dbReference type="AlphaFoldDB" id="A0A497EXQ3"/>
<evidence type="ECO:0000313" key="2">
    <source>
        <dbReference type="Proteomes" id="UP000272051"/>
    </source>
</evidence>
<protein>
    <submittedName>
        <fullName evidence="1">Uncharacterized protein</fullName>
    </submittedName>
</protein>
<name>A0A497EXQ3_9CREN</name>
<dbReference type="EMBL" id="QMQX01000075">
    <property type="protein sequence ID" value="RLE51967.1"/>
    <property type="molecule type" value="Genomic_DNA"/>
</dbReference>
<reference evidence="1 2" key="1">
    <citation type="submission" date="2018-06" db="EMBL/GenBank/DDBJ databases">
        <title>Extensive metabolic versatility and redundancy in microbially diverse, dynamic hydrothermal sediments.</title>
        <authorList>
            <person name="Dombrowski N."/>
            <person name="Teske A."/>
            <person name="Baker B.J."/>
        </authorList>
    </citation>
    <scope>NUCLEOTIDE SEQUENCE [LARGE SCALE GENOMIC DNA]</scope>
    <source>
        <strain evidence="1">B34_G17</strain>
    </source>
</reference>